<evidence type="ECO:0000256" key="1">
    <source>
        <dbReference type="ARBA" id="ARBA00006964"/>
    </source>
</evidence>
<proteinExistence type="inferred from homology"/>
<dbReference type="PANTHER" id="PTHR13799:SF14">
    <property type="entry name" value="GTP CYCLOHYDROLASE 1 TYPE 2 HOMOLOG"/>
    <property type="match status" value="1"/>
</dbReference>
<dbReference type="FunFam" id="3.40.1390.30:FF:000001">
    <property type="entry name" value="GTP cyclohydrolase 1 type 2"/>
    <property type="match status" value="1"/>
</dbReference>
<feature type="binding site" evidence="5">
    <location>
        <position position="67"/>
    </location>
    <ligand>
        <name>a divalent metal cation</name>
        <dbReference type="ChEBI" id="CHEBI:60240"/>
        <label>1</label>
    </ligand>
</feature>
<dbReference type="GO" id="GO:0046872">
    <property type="term" value="F:metal ion binding"/>
    <property type="evidence" value="ECO:0007669"/>
    <property type="project" value="UniProtKB-UniRule"/>
</dbReference>
<accession>A0A9D1PKS6</accession>
<dbReference type="PANTHER" id="PTHR13799">
    <property type="entry name" value="NGG1 INTERACTING FACTOR 3"/>
    <property type="match status" value="1"/>
</dbReference>
<dbReference type="PIRSF" id="PIRSF037489">
    <property type="entry name" value="UCP037489_NIF3_YqfO"/>
    <property type="match status" value="1"/>
</dbReference>
<evidence type="ECO:0000313" key="6">
    <source>
        <dbReference type="EMBL" id="HIV73656.1"/>
    </source>
</evidence>
<sequence>MNTITHKNVFRTLEKWAPKSLAYDWDNVGLQVGNVHDETKKVLITLDVTNDVVNEAIRHDVNLIIAHHPLLFQSIKQIDFSTPKGKVIQKLIQHNITVYAAHTNLDIAEGGVNDLLLDALDISNRKNFIPFKEEALYKLVIFVPNTHETELRDALSDAGAGHIGNYSHCTFRQEGQGTFKPLDGTNPYIGSQNELTFVDEIKLETIVTENNMQQVLQAMFQAHPYEEVAYDLYPLQQKGHTFGLGRIGTLDTPQSLMHFVERVKDAYGLEKVKVVGDVHAMIQKVAVLGGSGEKYIAAAKKMGADVYITGDLTFHHAQDGMEMGIHLIDAGHYIEQIMKQATKTYIEAKYPTLSVMESTINTNPFQFL</sequence>
<feature type="binding site" evidence="5">
    <location>
        <position position="335"/>
    </location>
    <ligand>
        <name>a divalent metal cation</name>
        <dbReference type="ChEBI" id="CHEBI:60240"/>
        <label>1</label>
    </ligand>
</feature>
<dbReference type="InterPro" id="IPR015867">
    <property type="entry name" value="N-reg_PII/ATP_PRibTrfase_C"/>
</dbReference>
<evidence type="ECO:0000256" key="4">
    <source>
        <dbReference type="PIRNR" id="PIRNR037489"/>
    </source>
</evidence>
<dbReference type="Pfam" id="PF01784">
    <property type="entry name" value="DUF34_NIF3"/>
    <property type="match status" value="1"/>
</dbReference>
<dbReference type="InterPro" id="IPR002678">
    <property type="entry name" value="DUF34/NIF3"/>
</dbReference>
<gene>
    <name evidence="6" type="ORF">H9895_01075</name>
</gene>
<reference evidence="6" key="1">
    <citation type="journal article" date="2021" name="PeerJ">
        <title>Extensive microbial diversity within the chicken gut microbiome revealed by metagenomics and culture.</title>
        <authorList>
            <person name="Gilroy R."/>
            <person name="Ravi A."/>
            <person name="Getino M."/>
            <person name="Pursley I."/>
            <person name="Horton D.L."/>
            <person name="Alikhan N.F."/>
            <person name="Baker D."/>
            <person name="Gharbi K."/>
            <person name="Hall N."/>
            <person name="Watson M."/>
            <person name="Adriaenssens E.M."/>
            <person name="Foster-Nyarko E."/>
            <person name="Jarju S."/>
            <person name="Secka A."/>
            <person name="Antonio M."/>
            <person name="Oren A."/>
            <person name="Chaudhuri R.R."/>
            <person name="La Ragione R."/>
            <person name="Hildebrand F."/>
            <person name="Pallen M.J."/>
        </authorList>
    </citation>
    <scope>NUCLEOTIDE SEQUENCE</scope>
    <source>
        <strain evidence="6">CHK169-2315</strain>
    </source>
</reference>
<keyword evidence="3 4" id="KW-0479">Metal-binding</keyword>
<protein>
    <recommendedName>
        <fullName evidence="2 4">GTP cyclohydrolase 1 type 2 homolog</fullName>
    </recommendedName>
</protein>
<reference evidence="6" key="2">
    <citation type="submission" date="2021-04" db="EMBL/GenBank/DDBJ databases">
        <authorList>
            <person name="Gilroy R."/>
        </authorList>
    </citation>
    <scope>NUCLEOTIDE SEQUENCE</scope>
    <source>
        <strain evidence="6">CHK169-2315</strain>
    </source>
</reference>
<comment type="similarity">
    <text evidence="1 4">Belongs to the GTP cyclohydrolase I type 2/NIF3 family.</text>
</comment>
<feature type="binding site" evidence="5">
    <location>
        <position position="106"/>
    </location>
    <ligand>
        <name>a divalent metal cation</name>
        <dbReference type="ChEBI" id="CHEBI:60240"/>
        <label>1</label>
    </ligand>
</feature>
<dbReference type="InterPro" id="IPR036069">
    <property type="entry name" value="DUF34/NIF3_sf"/>
</dbReference>
<dbReference type="Gene3D" id="3.30.70.120">
    <property type="match status" value="1"/>
</dbReference>
<dbReference type="Gene3D" id="3.40.1390.30">
    <property type="entry name" value="NIF3 (NGG1p interacting factor 3)-like"/>
    <property type="match status" value="1"/>
</dbReference>
<evidence type="ECO:0000256" key="2">
    <source>
        <dbReference type="ARBA" id="ARBA00022112"/>
    </source>
</evidence>
<dbReference type="Proteomes" id="UP000823937">
    <property type="component" value="Unassembled WGS sequence"/>
</dbReference>
<dbReference type="AlphaFoldDB" id="A0A9D1PKS6"/>
<organism evidence="6 7">
    <name type="scientific">Candidatus Pseudogracilibacillus intestinigallinarum</name>
    <dbReference type="NCBI Taxonomy" id="2838742"/>
    <lineage>
        <taxon>Bacteria</taxon>
        <taxon>Bacillati</taxon>
        <taxon>Bacillota</taxon>
        <taxon>Bacilli</taxon>
        <taxon>Bacillales</taxon>
        <taxon>Bacillaceae</taxon>
        <taxon>Pseudogracilibacillus</taxon>
    </lineage>
</organism>
<feature type="binding site" evidence="5">
    <location>
        <position position="68"/>
    </location>
    <ligand>
        <name>a divalent metal cation</name>
        <dbReference type="ChEBI" id="CHEBI:60240"/>
        <label>1</label>
    </ligand>
</feature>
<dbReference type="SUPFAM" id="SSF102705">
    <property type="entry name" value="NIF3 (NGG1p interacting factor 3)-like"/>
    <property type="match status" value="1"/>
</dbReference>
<name>A0A9D1PKS6_9BACI</name>
<dbReference type="NCBIfam" id="TIGR00486">
    <property type="entry name" value="YbgI_SA1388"/>
    <property type="match status" value="1"/>
</dbReference>
<dbReference type="GO" id="GO:0005737">
    <property type="term" value="C:cytoplasm"/>
    <property type="evidence" value="ECO:0007669"/>
    <property type="project" value="TreeGrafter"/>
</dbReference>
<evidence type="ECO:0000256" key="5">
    <source>
        <dbReference type="PIRSR" id="PIRSR602678-1"/>
    </source>
</evidence>
<feature type="binding site" evidence="5">
    <location>
        <position position="332"/>
    </location>
    <ligand>
        <name>a divalent metal cation</name>
        <dbReference type="ChEBI" id="CHEBI:60240"/>
        <label>1</label>
    </ligand>
</feature>
<comment type="caution">
    <text evidence="6">The sequence shown here is derived from an EMBL/GenBank/DDBJ whole genome shotgun (WGS) entry which is preliminary data.</text>
</comment>
<dbReference type="InterPro" id="IPR017221">
    <property type="entry name" value="DUF34/NIF3_bac"/>
</dbReference>
<dbReference type="FunFam" id="3.30.70.120:FF:000006">
    <property type="entry name" value="GTP cyclohydrolase 1 type 2 homolog"/>
    <property type="match status" value="1"/>
</dbReference>
<evidence type="ECO:0000313" key="7">
    <source>
        <dbReference type="Proteomes" id="UP000823937"/>
    </source>
</evidence>
<dbReference type="EMBL" id="DXHX01000015">
    <property type="protein sequence ID" value="HIV73656.1"/>
    <property type="molecule type" value="Genomic_DNA"/>
</dbReference>
<evidence type="ECO:0000256" key="3">
    <source>
        <dbReference type="ARBA" id="ARBA00022723"/>
    </source>
</evidence>